<proteinExistence type="predicted"/>
<evidence type="ECO:0000313" key="2">
    <source>
        <dbReference type="EMBL" id="NER32095.1"/>
    </source>
</evidence>
<keyword evidence="1" id="KW-0472">Membrane</keyword>
<sequence length="57" mass="6508">MGRWGDAEMGRRGERIGTPASVPIKAKFITYYLLLITYYLLLITYYLPSSNHKALAL</sequence>
<reference evidence="2" key="1">
    <citation type="submission" date="2019-11" db="EMBL/GenBank/DDBJ databases">
        <title>Genomic insights into an expanded diversity of filamentous marine cyanobacteria reveals the extraordinary biosynthetic potential of Moorea and Okeania.</title>
        <authorList>
            <person name="Ferreira Leao T."/>
            <person name="Wang M."/>
            <person name="Moss N."/>
            <person name="Da Silva R."/>
            <person name="Sanders J."/>
            <person name="Nurk S."/>
            <person name="Gurevich A."/>
            <person name="Humphrey G."/>
            <person name="Reher R."/>
            <person name="Zhu Q."/>
            <person name="Belda-Ferre P."/>
            <person name="Glukhov E."/>
            <person name="Rex R."/>
            <person name="Dorrestein P.C."/>
            <person name="Knight R."/>
            <person name="Pevzner P."/>
            <person name="Gerwick W.H."/>
            <person name="Gerwick L."/>
        </authorList>
    </citation>
    <scope>NUCLEOTIDE SEQUENCE</scope>
    <source>
        <strain evidence="2">SIO1C4</strain>
    </source>
</reference>
<name>A0A6B3NMG0_9CYAN</name>
<organism evidence="2">
    <name type="scientific">Symploca sp. SIO1C4</name>
    <dbReference type="NCBI Taxonomy" id="2607765"/>
    <lineage>
        <taxon>Bacteria</taxon>
        <taxon>Bacillati</taxon>
        <taxon>Cyanobacteriota</taxon>
        <taxon>Cyanophyceae</taxon>
        <taxon>Coleofasciculales</taxon>
        <taxon>Coleofasciculaceae</taxon>
        <taxon>Symploca</taxon>
    </lineage>
</organism>
<protein>
    <submittedName>
        <fullName evidence="2">Uncharacterized protein</fullName>
    </submittedName>
</protein>
<dbReference type="EMBL" id="JAAHFQ010001064">
    <property type="protein sequence ID" value="NER32095.1"/>
    <property type="molecule type" value="Genomic_DNA"/>
</dbReference>
<comment type="caution">
    <text evidence="2">The sequence shown here is derived from an EMBL/GenBank/DDBJ whole genome shotgun (WGS) entry which is preliminary data.</text>
</comment>
<accession>A0A6B3NMG0</accession>
<keyword evidence="1" id="KW-1133">Transmembrane helix</keyword>
<evidence type="ECO:0000256" key="1">
    <source>
        <dbReference type="SAM" id="Phobius"/>
    </source>
</evidence>
<feature type="transmembrane region" description="Helical" evidence="1">
    <location>
        <begin position="29"/>
        <end position="47"/>
    </location>
</feature>
<gene>
    <name evidence="2" type="ORF">F6J89_31955</name>
</gene>
<dbReference type="AlphaFoldDB" id="A0A6B3NMG0"/>
<keyword evidence="1" id="KW-0812">Transmembrane</keyword>